<evidence type="ECO:0000256" key="2">
    <source>
        <dbReference type="ARBA" id="ARBA00009677"/>
    </source>
</evidence>
<feature type="domain" description="Flagellar basal body rod protein N-terminal" evidence="6">
    <location>
        <begin position="4"/>
        <end position="33"/>
    </location>
</feature>
<keyword evidence="4 5" id="KW-0975">Bacterial flagellum</keyword>
<protein>
    <recommendedName>
        <fullName evidence="3 5">Flagellar hook protein FlgE</fullName>
    </recommendedName>
</protein>
<dbReference type="Pfam" id="PF06429">
    <property type="entry name" value="Flg_bbr_C"/>
    <property type="match status" value="1"/>
</dbReference>
<dbReference type="InterPro" id="IPR010930">
    <property type="entry name" value="Flg_bb/hook_C_dom"/>
</dbReference>
<dbReference type="GO" id="GO:0005829">
    <property type="term" value="C:cytosol"/>
    <property type="evidence" value="ECO:0007669"/>
    <property type="project" value="TreeGrafter"/>
</dbReference>
<dbReference type="Pfam" id="PF22692">
    <property type="entry name" value="LlgE_F_G_D1"/>
    <property type="match status" value="1"/>
</dbReference>
<dbReference type="GO" id="GO:0009425">
    <property type="term" value="C:bacterial-type flagellum basal body"/>
    <property type="evidence" value="ECO:0007669"/>
    <property type="project" value="UniProtKB-SubCell"/>
</dbReference>
<proteinExistence type="inferred from homology"/>
<name>A0A6M8UJI8_9GAMM</name>
<comment type="function">
    <text evidence="5">A flexible structure which links the flagellar filament to the drive apparatus in the basal body.</text>
</comment>
<dbReference type="KEGG" id="pmak:PMPD1_0661"/>
<evidence type="ECO:0000259" key="7">
    <source>
        <dbReference type="Pfam" id="PF06429"/>
    </source>
</evidence>
<dbReference type="InterPro" id="IPR011491">
    <property type="entry name" value="FlgE_D2"/>
</dbReference>
<comment type="similarity">
    <text evidence="2 5">Belongs to the flagella basal body rod proteins family.</text>
</comment>
<dbReference type="InterPro" id="IPR037058">
    <property type="entry name" value="Falgellar_hook_FlgE_sf"/>
</dbReference>
<dbReference type="RefSeq" id="WP_173632703.1">
    <property type="nucleotide sequence ID" value="NZ_CP054212.1"/>
</dbReference>
<dbReference type="Gene3D" id="2.60.98.20">
    <property type="entry name" value="Flagellar hook protein FlgE"/>
    <property type="match status" value="1"/>
</dbReference>
<dbReference type="InterPro" id="IPR037925">
    <property type="entry name" value="FlgE/F/G-like"/>
</dbReference>
<reference evidence="10 11" key="1">
    <citation type="submission" date="2020-06" db="EMBL/GenBank/DDBJ databases">
        <title>Genome sequence of Paramixta manurensis strain PD-1.</title>
        <authorList>
            <person name="Lee C.W."/>
            <person name="Kim J."/>
        </authorList>
    </citation>
    <scope>NUCLEOTIDE SEQUENCE [LARGE SCALE GENOMIC DNA]</scope>
    <source>
        <strain evidence="10 11">PD-1</strain>
    </source>
</reference>
<organism evidence="10 11">
    <name type="scientific">Paramixta manurensis</name>
    <dbReference type="NCBI Taxonomy" id="2740817"/>
    <lineage>
        <taxon>Bacteria</taxon>
        <taxon>Pseudomonadati</taxon>
        <taxon>Pseudomonadota</taxon>
        <taxon>Gammaproteobacteria</taxon>
        <taxon>Enterobacterales</taxon>
        <taxon>Erwiniaceae</taxon>
        <taxon>Paramixta</taxon>
    </lineage>
</organism>
<dbReference type="GO" id="GO:0009424">
    <property type="term" value="C:bacterial-type flagellum hook"/>
    <property type="evidence" value="ECO:0007669"/>
    <property type="project" value="TreeGrafter"/>
</dbReference>
<evidence type="ECO:0000256" key="1">
    <source>
        <dbReference type="ARBA" id="ARBA00004117"/>
    </source>
</evidence>
<keyword evidence="11" id="KW-1185">Reference proteome</keyword>
<dbReference type="SUPFAM" id="SSF117143">
    <property type="entry name" value="Flagellar hook protein flgE"/>
    <property type="match status" value="1"/>
</dbReference>
<feature type="domain" description="Flagellar hook protein FlgE D2" evidence="8">
    <location>
        <begin position="155"/>
        <end position="278"/>
    </location>
</feature>
<keyword evidence="10" id="KW-0966">Cell projection</keyword>
<dbReference type="InterPro" id="IPR001444">
    <property type="entry name" value="Flag_bb_rod_N"/>
</dbReference>
<dbReference type="Pfam" id="PF00460">
    <property type="entry name" value="Flg_bb_rod"/>
    <property type="match status" value="1"/>
</dbReference>
<feature type="domain" description="Flagellar hook protein FlgE/F/G-like D1" evidence="9">
    <location>
        <begin position="76"/>
        <end position="134"/>
    </location>
</feature>
<evidence type="ECO:0000313" key="10">
    <source>
        <dbReference type="EMBL" id="QKJ85633.1"/>
    </source>
</evidence>
<evidence type="ECO:0000256" key="4">
    <source>
        <dbReference type="ARBA" id="ARBA00023143"/>
    </source>
</evidence>
<dbReference type="NCBIfam" id="TIGR03506">
    <property type="entry name" value="FlgEFG_subfam"/>
    <property type="match status" value="1"/>
</dbReference>
<evidence type="ECO:0000256" key="5">
    <source>
        <dbReference type="RuleBase" id="RU362116"/>
    </source>
</evidence>
<gene>
    <name evidence="10" type="ORF">PMPD1_0661</name>
</gene>
<dbReference type="Proteomes" id="UP000505325">
    <property type="component" value="Chromosome"/>
</dbReference>
<accession>A0A6M8UJI8</accession>
<evidence type="ECO:0000259" key="8">
    <source>
        <dbReference type="Pfam" id="PF07559"/>
    </source>
</evidence>
<dbReference type="NCBIfam" id="NF004238">
    <property type="entry name" value="PRK05682.1-1"/>
    <property type="match status" value="1"/>
</dbReference>
<evidence type="ECO:0000259" key="6">
    <source>
        <dbReference type="Pfam" id="PF00460"/>
    </source>
</evidence>
<dbReference type="GO" id="GO:0071978">
    <property type="term" value="P:bacterial-type flagellum-dependent swarming motility"/>
    <property type="evidence" value="ECO:0007669"/>
    <property type="project" value="TreeGrafter"/>
</dbReference>
<dbReference type="EMBL" id="CP054212">
    <property type="protein sequence ID" value="QKJ85633.1"/>
    <property type="molecule type" value="Genomic_DNA"/>
</dbReference>
<dbReference type="InterPro" id="IPR020013">
    <property type="entry name" value="Flagellar_FlgE/F/G"/>
</dbReference>
<dbReference type="PANTHER" id="PTHR30435">
    <property type="entry name" value="FLAGELLAR PROTEIN"/>
    <property type="match status" value="1"/>
</dbReference>
<dbReference type="AlphaFoldDB" id="A0A6M8UJI8"/>
<evidence type="ECO:0000256" key="3">
    <source>
        <dbReference type="ARBA" id="ARBA00019015"/>
    </source>
</evidence>
<dbReference type="NCBIfam" id="NF005286">
    <property type="entry name" value="PRK06803.1"/>
    <property type="match status" value="1"/>
</dbReference>
<keyword evidence="10" id="KW-0969">Cilium</keyword>
<sequence length="397" mass="41807">MSFNIANTGLNAITEQLNAISNNIANSGTVGYKSMRAEFAAMYADSQAMGVGVSNVSQSISRGGSLMAGSSNLDLAISGNGFFTVRDNEGNTVYTRAGYFGTDNDGFLTNNLGMKLQGYPVDANGVLQVGTISDLQIKSGSIPAKATDSLDFVANIDARATLPERADFDPEDPKSYNNTYTTQVYDSLGREHSLSQYFVKKEDNTWEVYYYLDGNALNKDAPTQMTFTSQGVLQEPADKVNLTADIGGAAGLNIALDYSGTSQYGSEFSVTKNNASGYAAGEKNGEQIDEDGSVYATYSNGQRMLQGQLVLANFTNPNGLASSNGTSWTATTASGTALLAAPGSGLSGTIQSGALEGSNVDLSGELVGLMTAQRNYQANTKIISTNDSMMNALFQAL</sequence>
<evidence type="ECO:0000313" key="11">
    <source>
        <dbReference type="Proteomes" id="UP000505325"/>
    </source>
</evidence>
<evidence type="ECO:0000259" key="9">
    <source>
        <dbReference type="Pfam" id="PF22692"/>
    </source>
</evidence>
<comment type="subcellular location">
    <subcellularLocation>
        <location evidence="1 5">Bacterial flagellum basal body</location>
    </subcellularLocation>
</comment>
<dbReference type="Pfam" id="PF07559">
    <property type="entry name" value="FlgE_D2"/>
    <property type="match status" value="1"/>
</dbReference>
<dbReference type="PANTHER" id="PTHR30435:SF1">
    <property type="entry name" value="FLAGELLAR HOOK PROTEIN FLGE"/>
    <property type="match status" value="1"/>
</dbReference>
<feature type="domain" description="Flagellar basal-body/hook protein C-terminal" evidence="7">
    <location>
        <begin position="351"/>
        <end position="394"/>
    </location>
</feature>
<dbReference type="InterPro" id="IPR053967">
    <property type="entry name" value="LlgE_F_G-like_D1"/>
</dbReference>
<keyword evidence="10" id="KW-0282">Flagellum</keyword>